<accession>A0A9Q1JEX2</accession>
<sequence>MKIAICLILEPGDLLFSVLTHRIKEGSTSTLLNPETPHVLLNPEILKPFQLIPPLSVSISTFFQRPETASLSENTIGLASTSEIDDSEIVLVPMTNVTQWMVAGDFNCVVNEHRRIGGAVASSQEMHEFQQRIEQCQLQEMRFQGTFYAQSNK</sequence>
<protein>
    <submittedName>
        <fullName evidence="1">Uncharacterized protein</fullName>
    </submittedName>
</protein>
<proteinExistence type="predicted"/>
<dbReference type="AlphaFoldDB" id="A0A9Q1JEX2"/>
<name>A0A9Q1JEX2_9CARY</name>
<keyword evidence="2" id="KW-1185">Reference proteome</keyword>
<gene>
    <name evidence="1" type="ORF">Cgig2_012932</name>
</gene>
<dbReference type="OrthoDB" id="1110142at2759"/>
<organism evidence="1 2">
    <name type="scientific">Carnegiea gigantea</name>
    <dbReference type="NCBI Taxonomy" id="171969"/>
    <lineage>
        <taxon>Eukaryota</taxon>
        <taxon>Viridiplantae</taxon>
        <taxon>Streptophyta</taxon>
        <taxon>Embryophyta</taxon>
        <taxon>Tracheophyta</taxon>
        <taxon>Spermatophyta</taxon>
        <taxon>Magnoliopsida</taxon>
        <taxon>eudicotyledons</taxon>
        <taxon>Gunneridae</taxon>
        <taxon>Pentapetalae</taxon>
        <taxon>Caryophyllales</taxon>
        <taxon>Cactineae</taxon>
        <taxon>Cactaceae</taxon>
        <taxon>Cactoideae</taxon>
        <taxon>Echinocereeae</taxon>
        <taxon>Carnegiea</taxon>
    </lineage>
</organism>
<comment type="caution">
    <text evidence="1">The sequence shown here is derived from an EMBL/GenBank/DDBJ whole genome shotgun (WGS) entry which is preliminary data.</text>
</comment>
<dbReference type="Proteomes" id="UP001153076">
    <property type="component" value="Unassembled WGS sequence"/>
</dbReference>
<evidence type="ECO:0000313" key="2">
    <source>
        <dbReference type="Proteomes" id="UP001153076"/>
    </source>
</evidence>
<evidence type="ECO:0000313" key="1">
    <source>
        <dbReference type="EMBL" id="KAJ8420962.1"/>
    </source>
</evidence>
<reference evidence="1" key="1">
    <citation type="submission" date="2022-04" db="EMBL/GenBank/DDBJ databases">
        <title>Carnegiea gigantea Genome sequencing and assembly v2.</title>
        <authorList>
            <person name="Copetti D."/>
            <person name="Sanderson M.J."/>
            <person name="Burquez A."/>
            <person name="Wojciechowski M.F."/>
        </authorList>
    </citation>
    <scope>NUCLEOTIDE SEQUENCE</scope>
    <source>
        <strain evidence="1">SGP5-SGP5p</strain>
        <tissue evidence="1">Aerial part</tissue>
    </source>
</reference>
<dbReference type="EMBL" id="JAKOGI010003008">
    <property type="protein sequence ID" value="KAJ8420962.1"/>
    <property type="molecule type" value="Genomic_DNA"/>
</dbReference>